<accession>A0A5N3PE55</accession>
<dbReference type="InterPro" id="IPR047114">
    <property type="entry name" value="YciF"/>
</dbReference>
<dbReference type="AlphaFoldDB" id="A0A5N3PE55"/>
<name>A0A5N3PE55_9HYPH</name>
<dbReference type="InterPro" id="IPR009078">
    <property type="entry name" value="Ferritin-like_SF"/>
</dbReference>
<gene>
    <name evidence="2" type="ORF">FEZ63_07040</name>
</gene>
<keyword evidence="1" id="KW-0175">Coiled coil</keyword>
<comment type="caution">
    <text evidence="2">The sequence shown here is derived from an EMBL/GenBank/DDBJ whole genome shotgun (WGS) entry which is preliminary data.</text>
</comment>
<dbReference type="PANTHER" id="PTHR30565">
    <property type="entry name" value="PROTEIN YCIF"/>
    <property type="match status" value="1"/>
</dbReference>
<sequence length="178" mass="20201">MTATTVDLTSSETVRTIFIRGLQNAHALEKQAIQIMSRQIERLEHYPEMKQLLQQHTAETEAQIRRLEEILQTLGEDRSLLKDTATQLMGNMAALAHVPMADEVLKDTFSNHAFENFEIAAYTSLIAVAEAAGYPQFVPVLRQTLEEEEKASRMIFEQIGPITLKYLDREARGLKADR</sequence>
<organism evidence="2 3">
    <name type="scientific">Microvirga brassicacearum</name>
    <dbReference type="NCBI Taxonomy" id="2580413"/>
    <lineage>
        <taxon>Bacteria</taxon>
        <taxon>Pseudomonadati</taxon>
        <taxon>Pseudomonadota</taxon>
        <taxon>Alphaproteobacteria</taxon>
        <taxon>Hyphomicrobiales</taxon>
        <taxon>Methylobacteriaceae</taxon>
        <taxon>Microvirga</taxon>
    </lineage>
</organism>
<dbReference type="Pfam" id="PF05974">
    <property type="entry name" value="DUF892"/>
    <property type="match status" value="1"/>
</dbReference>
<reference evidence="2 3" key="1">
    <citation type="journal article" date="2019" name="Microorganisms">
        <title>Genome Insights into the Novel Species Microvirga brassicacearum, a Rapeseed Endophyte with Biotechnological Potential.</title>
        <authorList>
            <person name="Jimenez-Gomez A."/>
            <person name="Saati-Santamaria Z."/>
            <person name="Igual J.M."/>
            <person name="Rivas R."/>
            <person name="Mateos P.F."/>
            <person name="Garcia-Fraile P."/>
        </authorList>
    </citation>
    <scope>NUCLEOTIDE SEQUENCE [LARGE SCALE GENOMIC DNA]</scope>
    <source>
        <strain evidence="2 3">CDVBN77</strain>
    </source>
</reference>
<evidence type="ECO:0000313" key="2">
    <source>
        <dbReference type="EMBL" id="KAB0267999.1"/>
    </source>
</evidence>
<dbReference type="OrthoDB" id="7273732at2"/>
<keyword evidence="3" id="KW-1185">Reference proteome</keyword>
<protein>
    <submittedName>
        <fullName evidence="2">Ferritin-like domain-containing protein</fullName>
    </submittedName>
</protein>
<dbReference type="Proteomes" id="UP000325684">
    <property type="component" value="Unassembled WGS sequence"/>
</dbReference>
<dbReference type="SUPFAM" id="SSF47240">
    <property type="entry name" value="Ferritin-like"/>
    <property type="match status" value="1"/>
</dbReference>
<dbReference type="Gene3D" id="1.20.1260.10">
    <property type="match status" value="1"/>
</dbReference>
<dbReference type="InterPro" id="IPR010287">
    <property type="entry name" value="DUF892_YciF-like"/>
</dbReference>
<evidence type="ECO:0000256" key="1">
    <source>
        <dbReference type="SAM" id="Coils"/>
    </source>
</evidence>
<evidence type="ECO:0000313" key="3">
    <source>
        <dbReference type="Proteomes" id="UP000325684"/>
    </source>
</evidence>
<dbReference type="PANTHER" id="PTHR30565:SF9">
    <property type="entry name" value="PROTEIN YCIF"/>
    <property type="match status" value="1"/>
</dbReference>
<feature type="coiled-coil region" evidence="1">
    <location>
        <begin position="50"/>
        <end position="77"/>
    </location>
</feature>
<proteinExistence type="predicted"/>
<dbReference type="InterPro" id="IPR012347">
    <property type="entry name" value="Ferritin-like"/>
</dbReference>
<dbReference type="EMBL" id="VCMV01000010">
    <property type="protein sequence ID" value="KAB0267999.1"/>
    <property type="molecule type" value="Genomic_DNA"/>
</dbReference>